<sequence length="67" mass="7128">MQKIIAAVMAAAFVAVAVVAIAATKKEECKVTAVEGDKVTMTCEKTELKADDKVEVKKKEEKAVEGC</sequence>
<keyword evidence="3" id="KW-1185">Reference proteome</keyword>
<evidence type="ECO:0000313" key="2">
    <source>
        <dbReference type="EMBL" id="TAA74270.1"/>
    </source>
</evidence>
<proteinExistence type="predicted"/>
<comment type="caution">
    <text evidence="2">The sequence shown here is derived from an EMBL/GenBank/DDBJ whole genome shotgun (WGS) entry which is preliminary data.</text>
</comment>
<dbReference type="Proteomes" id="UP000316238">
    <property type="component" value="Unassembled WGS sequence"/>
</dbReference>
<organism evidence="2 3">
    <name type="scientific">Candidatus Electronema aureum</name>
    <dbReference type="NCBI Taxonomy" id="2005002"/>
    <lineage>
        <taxon>Bacteria</taxon>
        <taxon>Pseudomonadati</taxon>
        <taxon>Thermodesulfobacteriota</taxon>
        <taxon>Desulfobulbia</taxon>
        <taxon>Desulfobulbales</taxon>
        <taxon>Desulfobulbaceae</taxon>
        <taxon>Candidatus Electronema</taxon>
    </lineage>
</organism>
<gene>
    <name evidence="2" type="ORF">CDV28_13321</name>
</gene>
<accession>A0A521FZU5</accession>
<feature type="chain" id="PRO_5022181914" evidence="1">
    <location>
        <begin position="23"/>
        <end position="67"/>
    </location>
</feature>
<protein>
    <submittedName>
        <fullName evidence="2">Uncharacterized protein</fullName>
    </submittedName>
</protein>
<feature type="signal peptide" evidence="1">
    <location>
        <begin position="1"/>
        <end position="22"/>
    </location>
</feature>
<name>A0A521FZU5_9BACT</name>
<evidence type="ECO:0000256" key="1">
    <source>
        <dbReference type="SAM" id="SignalP"/>
    </source>
</evidence>
<reference evidence="2" key="1">
    <citation type="submission" date="2017-07" db="EMBL/GenBank/DDBJ databases">
        <title>The cable genome - Insights into the physiology and evolution of filamentous bacteria capable of sulfide oxidation via long distance electron transfer.</title>
        <authorList>
            <person name="Thorup C."/>
            <person name="Bjerg J.T."/>
            <person name="Schreiber L."/>
            <person name="Nielsen L.P."/>
            <person name="Kjeldsen K.U."/>
            <person name="Boesen T."/>
            <person name="Boggild A."/>
            <person name="Meysman F."/>
            <person name="Geelhoed J."/>
            <person name="Schramm A."/>
        </authorList>
    </citation>
    <scope>NUCLEOTIDE SEQUENCE [LARGE SCALE GENOMIC DNA]</scope>
    <source>
        <strain evidence="2">GS</strain>
    </source>
</reference>
<keyword evidence="1" id="KW-0732">Signal</keyword>
<dbReference type="EMBL" id="NQJD01000033">
    <property type="protein sequence ID" value="TAA74270.1"/>
    <property type="molecule type" value="Genomic_DNA"/>
</dbReference>
<dbReference type="AlphaFoldDB" id="A0A521FZU5"/>
<evidence type="ECO:0000313" key="3">
    <source>
        <dbReference type="Proteomes" id="UP000316238"/>
    </source>
</evidence>